<proteinExistence type="predicted"/>
<organism evidence="2 3">
    <name type="scientific">Aminobacter niigataensis</name>
    <dbReference type="NCBI Taxonomy" id="83265"/>
    <lineage>
        <taxon>Bacteria</taxon>
        <taxon>Pseudomonadati</taxon>
        <taxon>Pseudomonadota</taxon>
        <taxon>Alphaproteobacteria</taxon>
        <taxon>Hyphomicrobiales</taxon>
        <taxon>Phyllobacteriaceae</taxon>
        <taxon>Aminobacter</taxon>
    </lineage>
</organism>
<protein>
    <submittedName>
        <fullName evidence="2">Uncharacterized protein</fullName>
    </submittedName>
</protein>
<sequence length="175" mass="19112">MTVHERPNRASANEAASFVEEYDRLEQVREEKLRLLDADFKTKKRAIQKEIDSSQGTLLADAKRQGVNKGVIRALTDAQKIKRKAEALMERAEGKVDGLDEDDRDFAVDIRTALGDDFAGFGLGAAAVAREDTVAEEAKPDATTQAVIAAVRADMSEDDWDKAAPDVNSEATAPH</sequence>
<dbReference type="RefSeq" id="WP_183264377.1">
    <property type="nucleotide sequence ID" value="NZ_BAAAVZ010000026.1"/>
</dbReference>
<keyword evidence="1" id="KW-0175">Coiled coil</keyword>
<evidence type="ECO:0000256" key="1">
    <source>
        <dbReference type="SAM" id="Coils"/>
    </source>
</evidence>
<keyword evidence="3" id="KW-1185">Reference proteome</keyword>
<gene>
    <name evidence="2" type="ORF">GGQ99_004758</name>
</gene>
<evidence type="ECO:0000313" key="3">
    <source>
        <dbReference type="Proteomes" id="UP000539538"/>
    </source>
</evidence>
<comment type="caution">
    <text evidence="2">The sequence shown here is derived from an EMBL/GenBank/DDBJ whole genome shotgun (WGS) entry which is preliminary data.</text>
</comment>
<reference evidence="2 3" key="1">
    <citation type="submission" date="2020-08" db="EMBL/GenBank/DDBJ databases">
        <title>Genomic Encyclopedia of Type Strains, Phase IV (KMG-IV): sequencing the most valuable type-strain genomes for metagenomic binning, comparative biology and taxonomic classification.</title>
        <authorList>
            <person name="Goeker M."/>
        </authorList>
    </citation>
    <scope>NUCLEOTIDE SEQUENCE [LARGE SCALE GENOMIC DNA]</scope>
    <source>
        <strain evidence="2 3">DSM 7050</strain>
    </source>
</reference>
<accession>A0ABR6L852</accession>
<dbReference type="Proteomes" id="UP000539538">
    <property type="component" value="Unassembled WGS sequence"/>
</dbReference>
<name>A0ABR6L852_9HYPH</name>
<dbReference type="EMBL" id="JACHOT010000009">
    <property type="protein sequence ID" value="MBB4652974.1"/>
    <property type="molecule type" value="Genomic_DNA"/>
</dbReference>
<feature type="coiled-coil region" evidence="1">
    <location>
        <begin position="75"/>
        <end position="102"/>
    </location>
</feature>
<evidence type="ECO:0000313" key="2">
    <source>
        <dbReference type="EMBL" id="MBB4652974.1"/>
    </source>
</evidence>